<proteinExistence type="inferred from homology"/>
<dbReference type="GO" id="GO:1990281">
    <property type="term" value="C:efflux pump complex"/>
    <property type="evidence" value="ECO:0007669"/>
    <property type="project" value="TreeGrafter"/>
</dbReference>
<sequence length="420" mass="45858">MREVDTVDVAKPHAKKQRTKMIWILMFLLLVGGALGAWKYWKTKLVPEESYSQWSKPVPVRVVAVEKSDLLQQVKAIGTVMPSQLVQVQSQVSGVLQQLYFKDGQMVKKGQLLAQIDPASYQVAVAQALGTQQQNLAQLANAETELRRYELLFQRDSIAKQQLEQQQAMVKQLRGQIQANQALVDAAKLQLSYSKIYAPISGRVGFRQKDVGNLIQANDATPLLSITQVSPIYVQFSIPEQELGALRAGLKQGQALQVSSWDRHDQQQLAVGQIHAIDNQIDLTTGSVKLKAIYPNLDDRLFPNQFVNVRLNLNTIANALTVPSDAIQHGAKGAYVYIIDAESKAQLRVLKLGLSSQGRTQVLAGLTGQEKVVLEGIDRLSEGKAAQIVTTPATATTTTTATPTTTATSVHASSSVTAVS</sequence>
<feature type="domain" description="Multidrug resistance protein MdtA-like barrel-sandwich hybrid" evidence="9">
    <location>
        <begin position="86"/>
        <end position="226"/>
    </location>
</feature>
<dbReference type="Gene3D" id="2.40.30.170">
    <property type="match status" value="1"/>
</dbReference>
<evidence type="ECO:0000259" key="8">
    <source>
        <dbReference type="Pfam" id="PF25876"/>
    </source>
</evidence>
<dbReference type="SUPFAM" id="SSF111369">
    <property type="entry name" value="HlyD-like secretion proteins"/>
    <property type="match status" value="1"/>
</dbReference>
<keyword evidence="13" id="KW-1185">Reference proteome</keyword>
<evidence type="ECO:0000256" key="3">
    <source>
        <dbReference type="ARBA" id="ARBA00022475"/>
    </source>
</evidence>
<comment type="similarity">
    <text evidence="2">Belongs to the membrane fusion protein (MFP) (TC 8.A.1) family.</text>
</comment>
<dbReference type="Proteomes" id="UP000294963">
    <property type="component" value="Unassembled WGS sequence"/>
</dbReference>
<feature type="region of interest" description="Disordered" evidence="6">
    <location>
        <begin position="396"/>
        <end position="420"/>
    </location>
</feature>
<dbReference type="PANTHER" id="PTHR30469">
    <property type="entry name" value="MULTIDRUG RESISTANCE PROTEIN MDTA"/>
    <property type="match status" value="1"/>
</dbReference>
<dbReference type="AlphaFoldDB" id="A0A4R1XUU9"/>
<dbReference type="InterPro" id="IPR058625">
    <property type="entry name" value="MdtA-like_BSH"/>
</dbReference>
<keyword evidence="7" id="KW-0812">Transmembrane</keyword>
<reference evidence="12 13" key="1">
    <citation type="submission" date="2019-03" db="EMBL/GenBank/DDBJ databases">
        <title>Genomic analyses of the natural microbiome of Caenorhabditis elegans.</title>
        <authorList>
            <person name="Samuel B."/>
        </authorList>
    </citation>
    <scope>NUCLEOTIDE SEQUENCE [LARGE SCALE GENOMIC DNA]</scope>
    <source>
        <strain evidence="12 13">JUb89</strain>
    </source>
</reference>
<dbReference type="Pfam" id="PF25944">
    <property type="entry name" value="Beta-barrel_RND"/>
    <property type="match status" value="1"/>
</dbReference>
<dbReference type="Gene3D" id="2.40.50.100">
    <property type="match status" value="1"/>
</dbReference>
<feature type="transmembrane region" description="Helical" evidence="7">
    <location>
        <begin position="21"/>
        <end position="41"/>
    </location>
</feature>
<evidence type="ECO:0000256" key="1">
    <source>
        <dbReference type="ARBA" id="ARBA00004236"/>
    </source>
</evidence>
<dbReference type="Pfam" id="PF25989">
    <property type="entry name" value="YknX_C"/>
    <property type="match status" value="1"/>
</dbReference>
<dbReference type="EMBL" id="SLVJ01000010">
    <property type="protein sequence ID" value="TCM67032.1"/>
    <property type="molecule type" value="Genomic_DNA"/>
</dbReference>
<evidence type="ECO:0000313" key="13">
    <source>
        <dbReference type="Proteomes" id="UP000294963"/>
    </source>
</evidence>
<comment type="subcellular location">
    <subcellularLocation>
        <location evidence="1">Cell membrane</location>
    </subcellularLocation>
</comment>
<dbReference type="Gene3D" id="1.10.287.470">
    <property type="entry name" value="Helix hairpin bin"/>
    <property type="match status" value="1"/>
</dbReference>
<evidence type="ECO:0000259" key="9">
    <source>
        <dbReference type="Pfam" id="PF25917"/>
    </source>
</evidence>
<accession>A0A4R1XUU9</accession>
<evidence type="ECO:0000256" key="5">
    <source>
        <dbReference type="ARBA" id="ARBA00023136"/>
    </source>
</evidence>
<dbReference type="InterPro" id="IPR058626">
    <property type="entry name" value="MdtA-like_b-barrel"/>
</dbReference>
<dbReference type="InterPro" id="IPR058637">
    <property type="entry name" value="YknX-like_C"/>
</dbReference>
<dbReference type="Pfam" id="PF25917">
    <property type="entry name" value="BSH_RND"/>
    <property type="match status" value="1"/>
</dbReference>
<dbReference type="OrthoDB" id="9783047at2"/>
<keyword evidence="4" id="KW-0997">Cell inner membrane</keyword>
<evidence type="ECO:0000259" key="10">
    <source>
        <dbReference type="Pfam" id="PF25944"/>
    </source>
</evidence>
<dbReference type="NCBIfam" id="TIGR01730">
    <property type="entry name" value="RND_mfp"/>
    <property type="match status" value="1"/>
</dbReference>
<dbReference type="Gene3D" id="2.40.420.20">
    <property type="match status" value="1"/>
</dbReference>
<dbReference type="Pfam" id="PF25876">
    <property type="entry name" value="HH_MFP_RND"/>
    <property type="match status" value="1"/>
</dbReference>
<feature type="domain" description="Multidrug resistance protein MdtA-like beta-barrel" evidence="10">
    <location>
        <begin position="231"/>
        <end position="314"/>
    </location>
</feature>
<dbReference type="InterPro" id="IPR006143">
    <property type="entry name" value="RND_pump_MFP"/>
</dbReference>
<evidence type="ECO:0000256" key="2">
    <source>
        <dbReference type="ARBA" id="ARBA00009477"/>
    </source>
</evidence>
<evidence type="ECO:0000256" key="7">
    <source>
        <dbReference type="SAM" id="Phobius"/>
    </source>
</evidence>
<organism evidence="12 13">
    <name type="scientific">Acinetobacter calcoaceticus</name>
    <dbReference type="NCBI Taxonomy" id="471"/>
    <lineage>
        <taxon>Bacteria</taxon>
        <taxon>Pseudomonadati</taxon>
        <taxon>Pseudomonadota</taxon>
        <taxon>Gammaproteobacteria</taxon>
        <taxon>Moraxellales</taxon>
        <taxon>Moraxellaceae</taxon>
        <taxon>Acinetobacter</taxon>
        <taxon>Acinetobacter calcoaceticus/baumannii complex</taxon>
    </lineage>
</organism>
<name>A0A4R1XUU9_ACICA</name>
<dbReference type="GO" id="GO:0015562">
    <property type="term" value="F:efflux transmembrane transporter activity"/>
    <property type="evidence" value="ECO:0007669"/>
    <property type="project" value="TreeGrafter"/>
</dbReference>
<keyword evidence="3" id="KW-1003">Cell membrane</keyword>
<evidence type="ECO:0000256" key="4">
    <source>
        <dbReference type="ARBA" id="ARBA00022519"/>
    </source>
</evidence>
<feature type="domain" description="Multidrug resistance protein MdtA-like alpha-helical hairpin" evidence="8">
    <location>
        <begin position="126"/>
        <end position="194"/>
    </location>
</feature>
<protein>
    <submittedName>
        <fullName evidence="12">Multidrug efflux system membrane fusion protein</fullName>
    </submittedName>
</protein>
<dbReference type="InterPro" id="IPR058624">
    <property type="entry name" value="MdtA-like_HH"/>
</dbReference>
<evidence type="ECO:0000313" key="12">
    <source>
        <dbReference type="EMBL" id="TCM67032.1"/>
    </source>
</evidence>
<gene>
    <name evidence="12" type="ORF">EC844_11073</name>
</gene>
<keyword evidence="7" id="KW-1133">Transmembrane helix</keyword>
<evidence type="ECO:0000259" key="11">
    <source>
        <dbReference type="Pfam" id="PF25989"/>
    </source>
</evidence>
<dbReference type="PANTHER" id="PTHR30469:SF12">
    <property type="entry name" value="MULTIDRUG RESISTANCE PROTEIN MDTA"/>
    <property type="match status" value="1"/>
</dbReference>
<keyword evidence="5 7" id="KW-0472">Membrane</keyword>
<evidence type="ECO:0000256" key="6">
    <source>
        <dbReference type="SAM" id="MobiDB-lite"/>
    </source>
</evidence>
<feature type="domain" description="YknX-like C-terminal permuted SH3-like" evidence="11">
    <location>
        <begin position="319"/>
        <end position="385"/>
    </location>
</feature>
<comment type="caution">
    <text evidence="12">The sequence shown here is derived from an EMBL/GenBank/DDBJ whole genome shotgun (WGS) entry which is preliminary data.</text>
</comment>